<evidence type="ECO:0000313" key="4">
    <source>
        <dbReference type="Proteomes" id="UP001239795"/>
    </source>
</evidence>
<feature type="transmembrane region" description="Helical" evidence="2">
    <location>
        <begin position="12"/>
        <end position="32"/>
    </location>
</feature>
<name>A0AAI9UK59_9PEZI</name>
<keyword evidence="2" id="KW-0812">Transmembrane</keyword>
<keyword evidence="2" id="KW-1133">Transmembrane helix</keyword>
<accession>A0AAI9UK59</accession>
<evidence type="ECO:0000313" key="3">
    <source>
        <dbReference type="EMBL" id="KAK1459980.1"/>
    </source>
</evidence>
<organism evidence="3 4">
    <name type="scientific">Colletotrichum melonis</name>
    <dbReference type="NCBI Taxonomy" id="1209925"/>
    <lineage>
        <taxon>Eukaryota</taxon>
        <taxon>Fungi</taxon>
        <taxon>Dikarya</taxon>
        <taxon>Ascomycota</taxon>
        <taxon>Pezizomycotina</taxon>
        <taxon>Sordariomycetes</taxon>
        <taxon>Hypocreomycetidae</taxon>
        <taxon>Glomerellales</taxon>
        <taxon>Glomerellaceae</taxon>
        <taxon>Colletotrichum</taxon>
        <taxon>Colletotrichum acutatum species complex</taxon>
    </lineage>
</organism>
<sequence length="161" mass="17681">MPGAQLANPLPMAIGYGYAACPLSFFSFSFSAKLSAKVPGWFPLAWLAWFSSHPIPLGLIIICSLRQKPAPIFSSSPCDCPKPPRPKHQHLHLHHKLLPRSKTPTIPRSPNPRRMNVPGGRGLPRNLEKRIGGFQRIPCNPCPTRELQGGTNPKASKAKQP</sequence>
<gene>
    <name evidence="3" type="ORF">CMEL01_02979</name>
</gene>
<dbReference type="EMBL" id="MLGG01000013">
    <property type="protein sequence ID" value="KAK1459980.1"/>
    <property type="molecule type" value="Genomic_DNA"/>
</dbReference>
<reference evidence="3 4" key="1">
    <citation type="submission" date="2016-10" db="EMBL/GenBank/DDBJ databases">
        <title>The genome sequence of Colletotrichum fioriniae PJ7.</title>
        <authorList>
            <person name="Baroncelli R."/>
        </authorList>
    </citation>
    <scope>NUCLEOTIDE SEQUENCE [LARGE SCALE GENOMIC DNA]</scope>
    <source>
        <strain evidence="3">Col 31</strain>
    </source>
</reference>
<dbReference type="AlphaFoldDB" id="A0AAI9UK59"/>
<feature type="region of interest" description="Disordered" evidence="1">
    <location>
        <begin position="98"/>
        <end position="161"/>
    </location>
</feature>
<evidence type="ECO:0000256" key="1">
    <source>
        <dbReference type="SAM" id="MobiDB-lite"/>
    </source>
</evidence>
<evidence type="ECO:0000256" key="2">
    <source>
        <dbReference type="SAM" id="Phobius"/>
    </source>
</evidence>
<dbReference type="Proteomes" id="UP001239795">
    <property type="component" value="Unassembled WGS sequence"/>
</dbReference>
<comment type="caution">
    <text evidence="3">The sequence shown here is derived from an EMBL/GenBank/DDBJ whole genome shotgun (WGS) entry which is preliminary data.</text>
</comment>
<protein>
    <submittedName>
        <fullName evidence="3">Uncharacterized protein</fullName>
    </submittedName>
</protein>
<keyword evidence="2" id="KW-0472">Membrane</keyword>
<proteinExistence type="predicted"/>
<feature type="transmembrane region" description="Helical" evidence="2">
    <location>
        <begin position="44"/>
        <end position="65"/>
    </location>
</feature>
<keyword evidence="4" id="KW-1185">Reference proteome</keyword>